<evidence type="ECO:0000313" key="2">
    <source>
        <dbReference type="EMBL" id="PAV27981.1"/>
    </source>
</evidence>
<protein>
    <recommendedName>
        <fullName evidence="4">DUF5673 domain-containing protein</fullName>
    </recommendedName>
</protein>
<feature type="transmembrane region" description="Helical" evidence="1">
    <location>
        <begin position="85"/>
        <end position="107"/>
    </location>
</feature>
<keyword evidence="1" id="KW-0812">Transmembrane</keyword>
<organism evidence="2 3">
    <name type="scientific">Virgibacillus profundi</name>
    <dbReference type="NCBI Taxonomy" id="2024555"/>
    <lineage>
        <taxon>Bacteria</taxon>
        <taxon>Bacillati</taxon>
        <taxon>Bacillota</taxon>
        <taxon>Bacilli</taxon>
        <taxon>Bacillales</taxon>
        <taxon>Bacillaceae</taxon>
        <taxon>Virgibacillus</taxon>
    </lineage>
</organism>
<name>A0A2A2I7L0_9BACI</name>
<dbReference type="EMBL" id="NPOA01000016">
    <property type="protein sequence ID" value="PAV27981.1"/>
    <property type="molecule type" value="Genomic_DNA"/>
</dbReference>
<keyword evidence="1" id="KW-0472">Membrane</keyword>
<evidence type="ECO:0008006" key="4">
    <source>
        <dbReference type="Google" id="ProtNLM"/>
    </source>
</evidence>
<feature type="transmembrane region" description="Helical" evidence="1">
    <location>
        <begin position="59"/>
        <end position="79"/>
    </location>
</feature>
<accession>A0A2A2I7L0</accession>
<proteinExistence type="predicted"/>
<dbReference type="Proteomes" id="UP000218887">
    <property type="component" value="Unassembled WGS sequence"/>
</dbReference>
<evidence type="ECO:0000256" key="1">
    <source>
        <dbReference type="SAM" id="Phobius"/>
    </source>
</evidence>
<sequence length="197" mass="22821">MDILFLIVIGYFSYKFIQVLVKMKQKFILPKINEDIAAIRKHPDKPVDFPVYSKQKVGIIIYSLILLFVIIMFLLGVFFQLFDSSLYLLLLLPIVNSYNILNLFAVVEDGLLSGSRFVAWNKIKSFEFVRIDVNHKFYGFSAEANEGYQLKVKTKFYFTSCVITSDEMKDRLNHILSEHVQVNEKASALKEEATINE</sequence>
<evidence type="ECO:0000313" key="3">
    <source>
        <dbReference type="Proteomes" id="UP000218887"/>
    </source>
</evidence>
<keyword evidence="1" id="KW-1133">Transmembrane helix</keyword>
<keyword evidence="3" id="KW-1185">Reference proteome</keyword>
<gene>
    <name evidence="2" type="ORF">CIL05_19140</name>
</gene>
<dbReference type="AlphaFoldDB" id="A0A2A2I7L0"/>
<comment type="caution">
    <text evidence="2">The sequence shown here is derived from an EMBL/GenBank/DDBJ whole genome shotgun (WGS) entry which is preliminary data.</text>
</comment>
<reference evidence="2 3" key="1">
    <citation type="submission" date="2017-08" db="EMBL/GenBank/DDBJ databases">
        <title>Virgibacillus indicus sp. nov. and Virgibacillus profoundi sp. nov, two moderately halophilic bacteria isolated from marine sediment by using the Microfluidic Streak Plate.</title>
        <authorList>
            <person name="Xu B."/>
            <person name="Hu B."/>
            <person name="Wang J."/>
            <person name="Zhu Y."/>
            <person name="Huang L."/>
            <person name="Du W."/>
            <person name="Huang Y."/>
        </authorList>
    </citation>
    <scope>NUCLEOTIDE SEQUENCE [LARGE SCALE GENOMIC DNA]</scope>
    <source>
        <strain evidence="2 3">IO3-P3-H5</strain>
    </source>
</reference>
<feature type="transmembrane region" description="Helical" evidence="1">
    <location>
        <begin position="6"/>
        <end position="23"/>
    </location>
</feature>